<evidence type="ECO:0000259" key="1">
    <source>
        <dbReference type="Pfam" id="PF00561"/>
    </source>
</evidence>
<dbReference type="Proteomes" id="UP000222366">
    <property type="component" value="Unassembled WGS sequence"/>
</dbReference>
<dbReference type="Gene3D" id="3.40.50.1820">
    <property type="entry name" value="alpha/beta hydrolase"/>
    <property type="match status" value="1"/>
</dbReference>
<keyword evidence="2" id="KW-0378">Hydrolase</keyword>
<comment type="caution">
    <text evidence="2">The sequence shown here is derived from an EMBL/GenBank/DDBJ whole genome shotgun (WGS) entry which is preliminary data.</text>
</comment>
<name>A0A2D0KQC6_9GAMM</name>
<dbReference type="Pfam" id="PF00561">
    <property type="entry name" value="Abhydrolase_1"/>
    <property type="match status" value="1"/>
</dbReference>
<protein>
    <submittedName>
        <fullName evidence="2">Prolyl aminopeptidase</fullName>
    </submittedName>
</protein>
<gene>
    <name evidence="2" type="ORF">Xsto_02073</name>
</gene>
<accession>A0A2D0KQC6</accession>
<keyword evidence="3" id="KW-1185">Reference proteome</keyword>
<dbReference type="SUPFAM" id="SSF53474">
    <property type="entry name" value="alpha/beta-Hydrolases"/>
    <property type="match status" value="1"/>
</dbReference>
<dbReference type="InterPro" id="IPR000073">
    <property type="entry name" value="AB_hydrolase_1"/>
</dbReference>
<keyword evidence="2" id="KW-0031">Aminopeptidase</keyword>
<dbReference type="EMBL" id="NJAJ01000016">
    <property type="protein sequence ID" value="PHM65495.1"/>
    <property type="molecule type" value="Genomic_DNA"/>
</dbReference>
<organism evidence="2 3">
    <name type="scientific">Xenorhabdus stockiae</name>
    <dbReference type="NCBI Taxonomy" id="351614"/>
    <lineage>
        <taxon>Bacteria</taxon>
        <taxon>Pseudomonadati</taxon>
        <taxon>Pseudomonadota</taxon>
        <taxon>Gammaproteobacteria</taxon>
        <taxon>Enterobacterales</taxon>
        <taxon>Morganellaceae</taxon>
        <taxon>Xenorhabdus</taxon>
    </lineage>
</organism>
<dbReference type="InterPro" id="IPR029058">
    <property type="entry name" value="AB_hydrolase_fold"/>
</dbReference>
<evidence type="ECO:0000313" key="3">
    <source>
        <dbReference type="Proteomes" id="UP000222366"/>
    </source>
</evidence>
<dbReference type="PANTHER" id="PTHR45763">
    <property type="entry name" value="HYDROLASE, ALPHA/BETA FOLD FAMILY PROTEIN, EXPRESSED-RELATED"/>
    <property type="match status" value="1"/>
</dbReference>
<proteinExistence type="predicted"/>
<sequence length="292" mass="32605">MTTYNVNPATRTGNLSLPDARTLHWYEWGPITGKPLIFCTGAGMSGSLSFGEQELERLNIRLIVPDRPGLGNSSLHFHKTLVSFAQDVAEILKHYGLQKCMVLGFSQGAVFALTLAKICKATGLAIVAGQDQFSYPATQQLLNQDIVNMVKQRNAEPEILKQWVSQNITADWLMNFIMAHSSAVDLSLYSQPNFLQAYRQCLNEGFSQGAEGYAQDLMLTFGQWPFDPEDITCPVHLWYGKQDASTVHSPDFGEILSTRFPHAEHTVFDNEGGSLLWRKSKDILEKLALTYV</sequence>
<dbReference type="RefSeq" id="WP_099125004.1">
    <property type="nucleotide sequence ID" value="NZ_CAWNRH010000068.1"/>
</dbReference>
<dbReference type="PANTHER" id="PTHR45763:SF46">
    <property type="entry name" value="AB HYDROLASE-1 DOMAIN-CONTAINING PROTEIN"/>
    <property type="match status" value="1"/>
</dbReference>
<reference evidence="2 3" key="1">
    <citation type="journal article" date="2017" name="Nat. Microbiol.">
        <title>Natural product diversity associated with the nematode symbionts Photorhabdus and Xenorhabdus.</title>
        <authorList>
            <person name="Tobias N.J."/>
            <person name="Wolff H."/>
            <person name="Djahanschiri B."/>
            <person name="Grundmann F."/>
            <person name="Kronenwerth M."/>
            <person name="Shi Y.M."/>
            <person name="Simonyi S."/>
            <person name="Grun P."/>
            <person name="Shapiro-Ilan D."/>
            <person name="Pidot S.J."/>
            <person name="Stinear T.P."/>
            <person name="Ebersberger I."/>
            <person name="Bode H.B."/>
        </authorList>
    </citation>
    <scope>NUCLEOTIDE SEQUENCE [LARGE SCALE GENOMIC DNA]</scope>
    <source>
        <strain evidence="2 3">DSM 17904</strain>
    </source>
</reference>
<dbReference type="AlphaFoldDB" id="A0A2D0KQC6"/>
<evidence type="ECO:0000313" key="2">
    <source>
        <dbReference type="EMBL" id="PHM65495.1"/>
    </source>
</evidence>
<keyword evidence="2" id="KW-0645">Protease</keyword>
<feature type="domain" description="AB hydrolase-1" evidence="1">
    <location>
        <begin position="34"/>
        <end position="117"/>
    </location>
</feature>
<dbReference type="GO" id="GO:0004177">
    <property type="term" value="F:aminopeptidase activity"/>
    <property type="evidence" value="ECO:0007669"/>
    <property type="project" value="UniProtKB-KW"/>
</dbReference>